<dbReference type="InterPro" id="IPR037147">
    <property type="entry name" value="Ribosomal_bL28_sf"/>
</dbReference>
<evidence type="ECO:0000256" key="2">
    <source>
        <dbReference type="ARBA" id="ARBA00022980"/>
    </source>
</evidence>
<dbReference type="RefSeq" id="WP_252855379.1">
    <property type="nucleotide sequence ID" value="NZ_JAMXLR010000091.1"/>
</dbReference>
<dbReference type="EMBL" id="JAMXLR010000091">
    <property type="protein sequence ID" value="MCO6047266.1"/>
    <property type="molecule type" value="Genomic_DNA"/>
</dbReference>
<organism evidence="6 7">
    <name type="scientific">Aeoliella straminimaris</name>
    <dbReference type="NCBI Taxonomy" id="2954799"/>
    <lineage>
        <taxon>Bacteria</taxon>
        <taxon>Pseudomonadati</taxon>
        <taxon>Planctomycetota</taxon>
        <taxon>Planctomycetia</taxon>
        <taxon>Pirellulales</taxon>
        <taxon>Lacipirellulaceae</taxon>
        <taxon>Aeoliella</taxon>
    </lineage>
</organism>
<dbReference type="Pfam" id="PF00830">
    <property type="entry name" value="Ribosomal_L28"/>
    <property type="match status" value="1"/>
</dbReference>
<name>A0A9X2FJJ4_9BACT</name>
<dbReference type="InterPro" id="IPR034704">
    <property type="entry name" value="Ribosomal_bL28/bL31-like_sf"/>
</dbReference>
<sequence>MAKQCEVCGKGPQMGNQVTIRGKKKYLGGVGTKVTGITRRQFKPNLQRVHVTGADGKNKAQWVCTQCIRGGAIRKVVQQAPFAVPQAAKK</sequence>
<keyword evidence="3 5" id="KW-0687">Ribonucleoprotein</keyword>
<dbReference type="Proteomes" id="UP001155241">
    <property type="component" value="Unassembled WGS sequence"/>
</dbReference>
<dbReference type="PANTHER" id="PTHR39080:SF1">
    <property type="entry name" value="LARGE RIBOSOMAL SUBUNIT PROTEIN BL28A"/>
    <property type="match status" value="1"/>
</dbReference>
<evidence type="ECO:0000256" key="1">
    <source>
        <dbReference type="ARBA" id="ARBA00008760"/>
    </source>
</evidence>
<dbReference type="InterPro" id="IPR050096">
    <property type="entry name" value="Bacterial_rp_bL28"/>
</dbReference>
<keyword evidence="2 5" id="KW-0689">Ribosomal protein</keyword>
<reference evidence="6" key="1">
    <citation type="submission" date="2022-06" db="EMBL/GenBank/DDBJ databases">
        <title>Aeoliella straminimaris, a novel planctomycete from sediments.</title>
        <authorList>
            <person name="Vitorino I.R."/>
            <person name="Lage O.M."/>
        </authorList>
    </citation>
    <scope>NUCLEOTIDE SEQUENCE</scope>
    <source>
        <strain evidence="6">ICT_H6.2</strain>
    </source>
</reference>
<evidence type="ECO:0000256" key="5">
    <source>
        <dbReference type="HAMAP-Rule" id="MF_00373"/>
    </source>
</evidence>
<dbReference type="Gene3D" id="2.30.170.40">
    <property type="entry name" value="Ribosomal protein L28/L24"/>
    <property type="match status" value="1"/>
</dbReference>
<comment type="similarity">
    <text evidence="1 5">Belongs to the bacterial ribosomal protein bL28 family.</text>
</comment>
<keyword evidence="7" id="KW-1185">Reference proteome</keyword>
<gene>
    <name evidence="5 6" type="primary">rpmB</name>
    <name evidence="6" type="ORF">NG895_25480</name>
</gene>
<accession>A0A9X2FJJ4</accession>
<dbReference type="GO" id="GO:0005840">
    <property type="term" value="C:ribosome"/>
    <property type="evidence" value="ECO:0007669"/>
    <property type="project" value="UniProtKB-KW"/>
</dbReference>
<evidence type="ECO:0000313" key="6">
    <source>
        <dbReference type="EMBL" id="MCO6047266.1"/>
    </source>
</evidence>
<evidence type="ECO:0000256" key="3">
    <source>
        <dbReference type="ARBA" id="ARBA00023274"/>
    </source>
</evidence>
<dbReference type="InterPro" id="IPR001383">
    <property type="entry name" value="Ribosomal_bL28_bact-type"/>
</dbReference>
<comment type="caution">
    <text evidence="6">The sequence shown here is derived from an EMBL/GenBank/DDBJ whole genome shotgun (WGS) entry which is preliminary data.</text>
</comment>
<dbReference type="PANTHER" id="PTHR39080">
    <property type="entry name" value="50S RIBOSOMAL PROTEIN L28"/>
    <property type="match status" value="1"/>
</dbReference>
<protein>
    <recommendedName>
        <fullName evidence="4 5">Large ribosomal subunit protein bL28</fullName>
    </recommendedName>
</protein>
<dbReference type="AlphaFoldDB" id="A0A9X2FJJ4"/>
<dbReference type="GO" id="GO:0006412">
    <property type="term" value="P:translation"/>
    <property type="evidence" value="ECO:0007669"/>
    <property type="project" value="UniProtKB-UniRule"/>
</dbReference>
<proteinExistence type="inferred from homology"/>
<dbReference type="Gene3D" id="2.20.150.30">
    <property type="match status" value="1"/>
</dbReference>
<dbReference type="GO" id="GO:1990904">
    <property type="term" value="C:ribonucleoprotein complex"/>
    <property type="evidence" value="ECO:0007669"/>
    <property type="project" value="UniProtKB-KW"/>
</dbReference>
<evidence type="ECO:0000313" key="7">
    <source>
        <dbReference type="Proteomes" id="UP001155241"/>
    </source>
</evidence>
<dbReference type="SUPFAM" id="SSF143800">
    <property type="entry name" value="L28p-like"/>
    <property type="match status" value="1"/>
</dbReference>
<dbReference type="HAMAP" id="MF_00373">
    <property type="entry name" value="Ribosomal_bL28"/>
    <property type="match status" value="1"/>
</dbReference>
<dbReference type="InterPro" id="IPR026569">
    <property type="entry name" value="Ribosomal_bL28"/>
</dbReference>
<dbReference type="NCBIfam" id="TIGR00009">
    <property type="entry name" value="L28"/>
    <property type="match status" value="1"/>
</dbReference>
<evidence type="ECO:0000256" key="4">
    <source>
        <dbReference type="ARBA" id="ARBA00035174"/>
    </source>
</evidence>
<dbReference type="GO" id="GO:0003735">
    <property type="term" value="F:structural constituent of ribosome"/>
    <property type="evidence" value="ECO:0007669"/>
    <property type="project" value="InterPro"/>
</dbReference>